<sequence>MKEFWRSYYSNPWLISITFGLPLILSLLIWWVFSASVVRELPIDVVDLDQSSLSRMIIRDYDATPTLKIRSVQPNNQMANQALKKGDNYGYVIIPPHFERDVLLGRSPQVSGFYNAQFILIAKQINSALMQTDMTIQAKLTTVKTLTTKDTTWTQAINSAVPIKVQVTPLFNLGSNYNQFLVSAILPAIWQMAIIVGMIWAMKNEMVRSGSHDIQAWFTSQTTTKIIQFMSVYFWVGMGLGGALFYFLYGILNFPFDSQLSTFLLSMSAMTAACISLGIVISYATNDIVKAMSISGAYTAPSFAFLGVTFPVSDMNSLATFWHSVLPASHFVRSQIEQTNYGYSLGQTAPNLAALMLFTLPLLLLIARLRK</sequence>
<evidence type="ECO:0000256" key="1">
    <source>
        <dbReference type="ARBA" id="ARBA00004651"/>
    </source>
</evidence>
<accession>A0A090K0K8</accession>
<evidence type="ECO:0000256" key="3">
    <source>
        <dbReference type="ARBA" id="ARBA00022692"/>
    </source>
</evidence>
<dbReference type="GeneID" id="28542855"/>
<gene>
    <name evidence="8" type="ORF">AWOD_II_0603</name>
</gene>
<feature type="domain" description="ABC-2 type transporter transmembrane" evidence="7">
    <location>
        <begin position="13"/>
        <end position="367"/>
    </location>
</feature>
<keyword evidence="5 6" id="KW-0472">Membrane</keyword>
<feature type="transmembrane region" description="Helical" evidence="6">
    <location>
        <begin position="12"/>
        <end position="33"/>
    </location>
</feature>
<keyword evidence="2" id="KW-1003">Cell membrane</keyword>
<keyword evidence="9" id="KW-1185">Reference proteome</keyword>
<dbReference type="PANTHER" id="PTHR30294">
    <property type="entry name" value="MEMBRANE COMPONENT OF ABC TRANSPORTER YHHJ-RELATED"/>
    <property type="match status" value="1"/>
</dbReference>
<dbReference type="InterPro" id="IPR013525">
    <property type="entry name" value="ABC2_TM"/>
</dbReference>
<dbReference type="HOGENOM" id="CLU_039483_10_2_6"/>
<evidence type="ECO:0000313" key="9">
    <source>
        <dbReference type="Proteomes" id="UP000032427"/>
    </source>
</evidence>
<feature type="transmembrane region" description="Helical" evidence="6">
    <location>
        <begin position="349"/>
        <end position="367"/>
    </location>
</feature>
<dbReference type="Gene3D" id="3.40.1710.10">
    <property type="entry name" value="abc type-2 transporter like domain"/>
    <property type="match status" value="1"/>
</dbReference>
<dbReference type="OrthoDB" id="9803577at2"/>
<feature type="transmembrane region" description="Helical" evidence="6">
    <location>
        <begin position="180"/>
        <end position="201"/>
    </location>
</feature>
<evidence type="ECO:0000259" key="7">
    <source>
        <dbReference type="Pfam" id="PF12698"/>
    </source>
</evidence>
<organism evidence="8 9">
    <name type="scientific">Aliivibrio wodanis</name>
    <dbReference type="NCBI Taxonomy" id="80852"/>
    <lineage>
        <taxon>Bacteria</taxon>
        <taxon>Pseudomonadati</taxon>
        <taxon>Pseudomonadota</taxon>
        <taxon>Gammaproteobacteria</taxon>
        <taxon>Vibrionales</taxon>
        <taxon>Vibrionaceae</taxon>
        <taxon>Aliivibrio</taxon>
    </lineage>
</organism>
<evidence type="ECO:0000256" key="5">
    <source>
        <dbReference type="ARBA" id="ARBA00023136"/>
    </source>
</evidence>
<dbReference type="Proteomes" id="UP000032427">
    <property type="component" value="Chromosome 2"/>
</dbReference>
<dbReference type="KEGG" id="awd:AWOD_II_0603"/>
<dbReference type="GO" id="GO:0005886">
    <property type="term" value="C:plasma membrane"/>
    <property type="evidence" value="ECO:0007669"/>
    <property type="project" value="UniProtKB-SubCell"/>
</dbReference>
<dbReference type="GO" id="GO:0140359">
    <property type="term" value="F:ABC-type transporter activity"/>
    <property type="evidence" value="ECO:0007669"/>
    <property type="project" value="InterPro"/>
</dbReference>
<feature type="transmembrane region" description="Helical" evidence="6">
    <location>
        <begin position="263"/>
        <end position="284"/>
    </location>
</feature>
<protein>
    <submittedName>
        <fullName evidence="8">Membrane protein</fullName>
    </submittedName>
</protein>
<keyword evidence="4 6" id="KW-1133">Transmembrane helix</keyword>
<dbReference type="EMBL" id="LN554847">
    <property type="protein sequence ID" value="CED57243.1"/>
    <property type="molecule type" value="Genomic_DNA"/>
</dbReference>
<dbReference type="PATRIC" id="fig|80852.17.peg.3378"/>
<feature type="transmembrane region" description="Helical" evidence="6">
    <location>
        <begin position="232"/>
        <end position="251"/>
    </location>
</feature>
<comment type="subcellular location">
    <subcellularLocation>
        <location evidence="1">Cell membrane</location>
        <topology evidence="1">Multi-pass membrane protein</topology>
    </subcellularLocation>
</comment>
<dbReference type="STRING" id="80852.AWOD_II_0603"/>
<feature type="transmembrane region" description="Helical" evidence="6">
    <location>
        <begin position="296"/>
        <end position="313"/>
    </location>
</feature>
<dbReference type="PANTHER" id="PTHR30294:SF47">
    <property type="entry name" value="INNER MEMBRANE TRANSPORT PERMEASE YHHJ"/>
    <property type="match status" value="1"/>
</dbReference>
<evidence type="ECO:0000256" key="6">
    <source>
        <dbReference type="SAM" id="Phobius"/>
    </source>
</evidence>
<evidence type="ECO:0000256" key="2">
    <source>
        <dbReference type="ARBA" id="ARBA00022475"/>
    </source>
</evidence>
<keyword evidence="3 6" id="KW-0812">Transmembrane</keyword>
<reference evidence="9" key="1">
    <citation type="submission" date="2014-09" db="EMBL/GenBank/DDBJ databases">
        <authorList>
            <person name="Hjerde E."/>
        </authorList>
    </citation>
    <scope>NUCLEOTIDE SEQUENCE [LARGE SCALE GENOMIC DNA]</scope>
    <source>
        <strain evidence="9">06/09/139</strain>
    </source>
</reference>
<dbReference type="InterPro" id="IPR051449">
    <property type="entry name" value="ABC-2_transporter_component"/>
</dbReference>
<name>A0A090K0K8_9GAMM</name>
<evidence type="ECO:0000256" key="4">
    <source>
        <dbReference type="ARBA" id="ARBA00022989"/>
    </source>
</evidence>
<dbReference type="Pfam" id="PF12698">
    <property type="entry name" value="ABC2_membrane_3"/>
    <property type="match status" value="1"/>
</dbReference>
<evidence type="ECO:0000313" key="8">
    <source>
        <dbReference type="EMBL" id="CED57243.1"/>
    </source>
</evidence>
<proteinExistence type="predicted"/>
<dbReference type="AlphaFoldDB" id="A0A090K0K8"/>